<dbReference type="SUPFAM" id="SSF56112">
    <property type="entry name" value="Protein kinase-like (PK-like)"/>
    <property type="match status" value="1"/>
</dbReference>
<reference evidence="2 3" key="1">
    <citation type="journal article" date="2011" name="Science">
        <title>The ecoresponsive genome of Daphnia pulex.</title>
        <authorList>
            <person name="Colbourne J.K."/>
            <person name="Pfrender M.E."/>
            <person name="Gilbert D."/>
            <person name="Thomas W.K."/>
            <person name="Tucker A."/>
            <person name="Oakley T.H."/>
            <person name="Tokishita S."/>
            <person name="Aerts A."/>
            <person name="Arnold G.J."/>
            <person name="Basu M.K."/>
            <person name="Bauer D.J."/>
            <person name="Caceres C.E."/>
            <person name="Carmel L."/>
            <person name="Casola C."/>
            <person name="Choi J.H."/>
            <person name="Detter J.C."/>
            <person name="Dong Q."/>
            <person name="Dusheyko S."/>
            <person name="Eads B.D."/>
            <person name="Frohlich T."/>
            <person name="Geiler-Samerotte K.A."/>
            <person name="Gerlach D."/>
            <person name="Hatcher P."/>
            <person name="Jogdeo S."/>
            <person name="Krijgsveld J."/>
            <person name="Kriventseva E.V."/>
            <person name="Kultz D."/>
            <person name="Laforsch C."/>
            <person name="Lindquist E."/>
            <person name="Lopez J."/>
            <person name="Manak J.R."/>
            <person name="Muller J."/>
            <person name="Pangilinan J."/>
            <person name="Patwardhan R.P."/>
            <person name="Pitluck S."/>
            <person name="Pritham E.J."/>
            <person name="Rechtsteiner A."/>
            <person name="Rho M."/>
            <person name="Rogozin I.B."/>
            <person name="Sakarya O."/>
            <person name="Salamov A."/>
            <person name="Schaack S."/>
            <person name="Shapiro H."/>
            <person name="Shiga Y."/>
            <person name="Skalitzky C."/>
            <person name="Smith Z."/>
            <person name="Souvorov A."/>
            <person name="Sung W."/>
            <person name="Tang Z."/>
            <person name="Tsuchiya D."/>
            <person name="Tu H."/>
            <person name="Vos H."/>
            <person name="Wang M."/>
            <person name="Wolf Y.I."/>
            <person name="Yamagata H."/>
            <person name="Yamada T."/>
            <person name="Ye Y."/>
            <person name="Shaw J.R."/>
            <person name="Andrews J."/>
            <person name="Crease T.J."/>
            <person name="Tang H."/>
            <person name="Lucas S.M."/>
            <person name="Robertson H.M."/>
            <person name="Bork P."/>
            <person name="Koonin E.V."/>
            <person name="Zdobnov E.M."/>
            <person name="Grigoriev I.V."/>
            <person name="Lynch M."/>
            <person name="Boore J.L."/>
        </authorList>
    </citation>
    <scope>NUCLEOTIDE SEQUENCE [LARGE SCALE GENOMIC DNA]</scope>
</reference>
<organism evidence="2 3">
    <name type="scientific">Daphnia pulex</name>
    <name type="common">Water flea</name>
    <dbReference type="NCBI Taxonomy" id="6669"/>
    <lineage>
        <taxon>Eukaryota</taxon>
        <taxon>Metazoa</taxon>
        <taxon>Ecdysozoa</taxon>
        <taxon>Arthropoda</taxon>
        <taxon>Crustacea</taxon>
        <taxon>Branchiopoda</taxon>
        <taxon>Diplostraca</taxon>
        <taxon>Cladocera</taxon>
        <taxon>Anomopoda</taxon>
        <taxon>Daphniidae</taxon>
        <taxon>Daphnia</taxon>
    </lineage>
</organism>
<dbReference type="InParanoid" id="E9G4G6"/>
<dbReference type="GO" id="GO:0051082">
    <property type="term" value="F:unfolded protein binding"/>
    <property type="evidence" value="ECO:0000318"/>
    <property type="project" value="GO_Central"/>
</dbReference>
<dbReference type="STRING" id="6669.E9G4G6"/>
<dbReference type="Proteomes" id="UP000000305">
    <property type="component" value="Unassembled WGS sequence"/>
</dbReference>
<sequence>MANAISASPKRTSIKNQFDRKCVLGEGDSVVYKGKYQRKCVAVKKIELIPSNKGDGDNCEAQMKLDHENVLKLLAVEEDDDFRYIALELCCGTLFEVIQNTYTGPALPTDREVLYQIAAGLIYANIQDGNSINIHKVKDNHAEEAQLIQKMIQRDPVKRMTSEDVKNKIGDLLSNRSNSTIKPLTQIGQIGLCNQSEAAVSHKKLTVDCGKTVAKSLRKRYFNPEFEAARCDGESVSTSYTGILPIGQQSVKKWSTFAPPAKQPRYDLRDLTSAGISNNRRNPDALSLVQSQVRIWGKTPNSFLTSVSICCNDKQQFANQPK</sequence>
<dbReference type="InterPro" id="IPR045133">
    <property type="entry name" value="IRE1/2-like"/>
</dbReference>
<dbReference type="Gene3D" id="1.10.510.10">
    <property type="entry name" value="Transferase(Phosphotransferase) domain 1"/>
    <property type="match status" value="1"/>
</dbReference>
<name>E9G4G6_DAPPU</name>
<dbReference type="InterPro" id="IPR011009">
    <property type="entry name" value="Kinase-like_dom_sf"/>
</dbReference>
<dbReference type="AlphaFoldDB" id="E9G4G6"/>
<dbReference type="PANTHER" id="PTHR13954">
    <property type="entry name" value="IRE1-RELATED"/>
    <property type="match status" value="1"/>
</dbReference>
<dbReference type="HOGENOM" id="CLU_863983_0_0_1"/>
<dbReference type="PANTHER" id="PTHR13954:SF6">
    <property type="entry name" value="NON-SPECIFIC SERINE_THREONINE PROTEIN KINASE"/>
    <property type="match status" value="1"/>
</dbReference>
<proteinExistence type="predicted"/>
<evidence type="ECO:0000313" key="2">
    <source>
        <dbReference type="EMBL" id="EFX85295.1"/>
    </source>
</evidence>
<dbReference type="OrthoDB" id="6370559at2759"/>
<dbReference type="KEGG" id="dpx:DAPPUDRAFT_300397"/>
<dbReference type="EMBL" id="GL732532">
    <property type="protein sequence ID" value="EFX85295.1"/>
    <property type="molecule type" value="Genomic_DNA"/>
</dbReference>
<dbReference type="GO" id="GO:0005524">
    <property type="term" value="F:ATP binding"/>
    <property type="evidence" value="ECO:0007669"/>
    <property type="project" value="InterPro"/>
</dbReference>
<dbReference type="InterPro" id="IPR000719">
    <property type="entry name" value="Prot_kinase_dom"/>
</dbReference>
<dbReference type="SMART" id="SM00220">
    <property type="entry name" value="S_TKc"/>
    <property type="match status" value="1"/>
</dbReference>
<dbReference type="GO" id="GO:0005783">
    <property type="term" value="C:endoplasmic reticulum"/>
    <property type="evidence" value="ECO:0000318"/>
    <property type="project" value="GO_Central"/>
</dbReference>
<evidence type="ECO:0000259" key="1">
    <source>
        <dbReference type="SMART" id="SM00220"/>
    </source>
</evidence>
<dbReference type="GO" id="GO:0004674">
    <property type="term" value="F:protein serine/threonine kinase activity"/>
    <property type="evidence" value="ECO:0000318"/>
    <property type="project" value="GO_Central"/>
</dbReference>
<accession>E9G4G6</accession>
<feature type="domain" description="Protein kinase" evidence="1">
    <location>
        <begin position="18"/>
        <end position="173"/>
    </location>
</feature>
<protein>
    <recommendedName>
        <fullName evidence="1">Protein kinase domain-containing protein</fullName>
    </recommendedName>
</protein>
<evidence type="ECO:0000313" key="3">
    <source>
        <dbReference type="Proteomes" id="UP000000305"/>
    </source>
</evidence>
<dbReference type="GO" id="GO:0070059">
    <property type="term" value="P:intrinsic apoptotic signaling pathway in response to endoplasmic reticulum stress"/>
    <property type="evidence" value="ECO:0000318"/>
    <property type="project" value="GO_Central"/>
</dbReference>
<keyword evidence="3" id="KW-1185">Reference proteome</keyword>
<dbReference type="GO" id="GO:0036498">
    <property type="term" value="P:IRE1-mediated unfolded protein response"/>
    <property type="evidence" value="ECO:0000318"/>
    <property type="project" value="GO_Central"/>
</dbReference>
<gene>
    <name evidence="2" type="ORF">DAPPUDRAFT_300397</name>
</gene>
<dbReference type="GO" id="GO:0004521">
    <property type="term" value="F:RNA endonuclease activity"/>
    <property type="evidence" value="ECO:0000318"/>
    <property type="project" value="GO_Central"/>
</dbReference>